<protein>
    <submittedName>
        <fullName evidence="2">Uncharacterized protein</fullName>
    </submittedName>
</protein>
<accession>W9X3L3</accession>
<keyword evidence="1" id="KW-0040">ANK repeat</keyword>
<keyword evidence="3" id="KW-1185">Reference proteome</keyword>
<proteinExistence type="predicted"/>
<dbReference type="AlphaFoldDB" id="W9X3L3"/>
<dbReference type="InterPro" id="IPR002110">
    <property type="entry name" value="Ankyrin_rpt"/>
</dbReference>
<sequence>MDPLTISTSAVALITVCIQIVQVIKKTVETMKTAKSELMNILNETIKMRLLLEQLRGLTHQLGSQNNTILLAFDETGCKYVLNELESLVNKLAQADKFLGFQFWVRRSKLDTLVAGLRVQEDGIRTVLLSVTTETALFTREDVKHLIAAANVQAIAISSIAHGGVDTANDLPPPFSEQAELPIRPAEPIQKAGATVDRLPTAYPGSVKVEVTPESQTQAHTQDTDDLISLVETEPPPTATTGYPAGVGTNAKLLSTLEKENSTMWLPISKLTPLQTKIKIDTPLNTAAISKILSRSPIWHGQLSRDLYDQQYLRMRDRLADAAYWGNWAKVEATIDEAHAHGLRSWPNCYRLGRLPSPSGWTPLHQAAFLSAPEHVVRKLVDQGASLTLQTLWASSAELPFRNMTALEMARFLGFKHLFDVLSPVLHHLVPHTTLDKLQQHFHRLIQVDLAGRPEAAHLRLPALELLTELRNPEMYFALKSPKIAMVITPSLLCK</sequence>
<gene>
    <name evidence="2" type="ORF">A1O5_01489</name>
</gene>
<dbReference type="EMBL" id="AMGX01000002">
    <property type="protein sequence ID" value="EXJ74793.1"/>
    <property type="molecule type" value="Genomic_DNA"/>
</dbReference>
<dbReference type="HOGENOM" id="CLU_648991_0_0_1"/>
<dbReference type="Proteomes" id="UP000019471">
    <property type="component" value="Unassembled WGS sequence"/>
</dbReference>
<dbReference type="OrthoDB" id="524187at2759"/>
<dbReference type="PROSITE" id="PS50088">
    <property type="entry name" value="ANK_REPEAT"/>
    <property type="match status" value="1"/>
</dbReference>
<dbReference type="eggNOG" id="ENOG502SCY9">
    <property type="taxonomic scope" value="Eukaryota"/>
</dbReference>
<dbReference type="InterPro" id="IPR036770">
    <property type="entry name" value="Ankyrin_rpt-contain_sf"/>
</dbReference>
<name>W9X3L3_9EURO</name>
<dbReference type="PROSITE" id="PS50297">
    <property type="entry name" value="ANK_REP_REGION"/>
    <property type="match status" value="1"/>
</dbReference>
<dbReference type="GeneID" id="19186222"/>
<feature type="repeat" description="ANK" evidence="1">
    <location>
        <begin position="359"/>
        <end position="392"/>
    </location>
</feature>
<evidence type="ECO:0000313" key="3">
    <source>
        <dbReference type="Proteomes" id="UP000019471"/>
    </source>
</evidence>
<comment type="caution">
    <text evidence="2">The sequence shown here is derived from an EMBL/GenBank/DDBJ whole genome shotgun (WGS) entry which is preliminary data.</text>
</comment>
<dbReference type="Gene3D" id="1.25.40.20">
    <property type="entry name" value="Ankyrin repeat-containing domain"/>
    <property type="match status" value="1"/>
</dbReference>
<evidence type="ECO:0000313" key="2">
    <source>
        <dbReference type="EMBL" id="EXJ74793.1"/>
    </source>
</evidence>
<evidence type="ECO:0000256" key="1">
    <source>
        <dbReference type="PROSITE-ProRule" id="PRU00023"/>
    </source>
</evidence>
<dbReference type="SUPFAM" id="SSF48403">
    <property type="entry name" value="Ankyrin repeat"/>
    <property type="match status" value="1"/>
</dbReference>
<organism evidence="2 3">
    <name type="scientific">Cladophialophora psammophila CBS 110553</name>
    <dbReference type="NCBI Taxonomy" id="1182543"/>
    <lineage>
        <taxon>Eukaryota</taxon>
        <taxon>Fungi</taxon>
        <taxon>Dikarya</taxon>
        <taxon>Ascomycota</taxon>
        <taxon>Pezizomycotina</taxon>
        <taxon>Eurotiomycetes</taxon>
        <taxon>Chaetothyriomycetidae</taxon>
        <taxon>Chaetothyriales</taxon>
        <taxon>Herpotrichiellaceae</taxon>
        <taxon>Cladophialophora</taxon>
    </lineage>
</organism>
<reference evidence="2 3" key="1">
    <citation type="submission" date="2013-03" db="EMBL/GenBank/DDBJ databases">
        <title>The Genome Sequence of Cladophialophora psammophila CBS 110553.</title>
        <authorList>
            <consortium name="The Broad Institute Genomics Platform"/>
            <person name="Cuomo C."/>
            <person name="de Hoog S."/>
            <person name="Gorbushina A."/>
            <person name="Walker B."/>
            <person name="Young S.K."/>
            <person name="Zeng Q."/>
            <person name="Gargeya S."/>
            <person name="Fitzgerald M."/>
            <person name="Haas B."/>
            <person name="Abouelleil A."/>
            <person name="Allen A.W."/>
            <person name="Alvarado L."/>
            <person name="Arachchi H.M."/>
            <person name="Berlin A.M."/>
            <person name="Chapman S.B."/>
            <person name="Gainer-Dewar J."/>
            <person name="Goldberg J."/>
            <person name="Griggs A."/>
            <person name="Gujja S."/>
            <person name="Hansen M."/>
            <person name="Howarth C."/>
            <person name="Imamovic A."/>
            <person name="Ireland A."/>
            <person name="Larimer J."/>
            <person name="McCowan C."/>
            <person name="Murphy C."/>
            <person name="Pearson M."/>
            <person name="Poon T.W."/>
            <person name="Priest M."/>
            <person name="Roberts A."/>
            <person name="Saif S."/>
            <person name="Shea T."/>
            <person name="Sisk P."/>
            <person name="Sykes S."/>
            <person name="Wortman J."/>
            <person name="Nusbaum C."/>
            <person name="Birren B."/>
        </authorList>
    </citation>
    <scope>NUCLEOTIDE SEQUENCE [LARGE SCALE GENOMIC DNA]</scope>
    <source>
        <strain evidence="2 3">CBS 110553</strain>
    </source>
</reference>
<dbReference type="RefSeq" id="XP_007740295.1">
    <property type="nucleotide sequence ID" value="XM_007742105.1"/>
</dbReference>